<proteinExistence type="predicted"/>
<dbReference type="EMBL" id="CP023994">
    <property type="protein sequence ID" value="AWR21004.1"/>
    <property type="molecule type" value="Genomic_DNA"/>
</dbReference>
<dbReference type="Pfam" id="PF25976">
    <property type="entry name" value="LpqB_N"/>
    <property type="match status" value="1"/>
</dbReference>
<dbReference type="Proteomes" id="UP000246894">
    <property type="component" value="Chromosome"/>
</dbReference>
<evidence type="ECO:0000313" key="3">
    <source>
        <dbReference type="Proteomes" id="UP000246894"/>
    </source>
</evidence>
<evidence type="ECO:0000313" key="2">
    <source>
        <dbReference type="EMBL" id="AWR21004.1"/>
    </source>
</evidence>
<sequence length="565" mass="58764">MAIGKSVIKGITLAVAILSLLALTACSGIPRSSGVNQGSAVVPVEDDAIEFLPLGPVRNGSIEEILRGFVEASSSPVSDYAIARQFLTPEFATEWDATTAVNVDAGLRTVTQTGDNTGELVYTQNALVDAQGNYSDVTPTQSVTNSYTFEQVDGQWRISSAPNGVVMDRFTFDQVYQAHPLYFFDSTNSVLVPDVRFFPAGASASTRITKALLAGPSEWLSANGATHTAFPAGTALVADTVPVSRGTATVDLNSAALSADPTVIRQMKQQLSASLQSVDNITAVTMLVDGATLNNAISSTVDSVLPKPVDSRPLVLTDKTFGYWTGTTVDTATQLAPTMLAQQPTAITISNGNVLAAILTAQGVSFVRNGNAELVDTRSGLIAPALDSFGYVWSVPAAQPNKLMVIPTDGKQIPLEAPWATADSILSLSISRDGTRVLALLETNGSYQLVVSALVRGEKSVPIQLGAPVTLSLAAGTPVASAWVDSTTVVSVSSDGASSHVRTQVIGGQSEDLAKVTTGTPISIVGANTVAGIRILTAEGNVLTQRSSAQWLSAVTGVKTLAVQQ</sequence>
<dbReference type="KEGG" id="aum:AURMO_00387"/>
<dbReference type="Pfam" id="PF10646">
    <property type="entry name" value="Germane"/>
    <property type="match status" value="1"/>
</dbReference>
<dbReference type="AlphaFoldDB" id="A0A2Z3RY05"/>
<dbReference type="RefSeq" id="WP_110232894.1">
    <property type="nucleotide sequence ID" value="NZ_CP023994.1"/>
</dbReference>
<keyword evidence="3" id="KW-1185">Reference proteome</keyword>
<gene>
    <name evidence="2" type="ORF">AURMO_00387</name>
</gene>
<dbReference type="SMART" id="SM00909">
    <property type="entry name" value="Germane"/>
    <property type="match status" value="1"/>
</dbReference>
<protein>
    <submittedName>
        <fullName evidence="2">Lipoprotein LpqB</fullName>
    </submittedName>
</protein>
<organism evidence="2 3">
    <name type="scientific">Aurantimicrobium photophilum</name>
    <dbReference type="NCBI Taxonomy" id="1987356"/>
    <lineage>
        <taxon>Bacteria</taxon>
        <taxon>Bacillati</taxon>
        <taxon>Actinomycetota</taxon>
        <taxon>Actinomycetes</taxon>
        <taxon>Micrococcales</taxon>
        <taxon>Microbacteriaceae</taxon>
        <taxon>Aurantimicrobium</taxon>
    </lineage>
</organism>
<accession>A0A2Z3RY05</accession>
<dbReference type="InterPro" id="IPR059026">
    <property type="entry name" value="LpqB_N"/>
</dbReference>
<reference evidence="2 3" key="1">
    <citation type="submission" date="2017-10" db="EMBL/GenBank/DDBJ databases">
        <title>Genome of an Actinobacterium that displays light-enhanced growth.</title>
        <authorList>
            <person name="Maresca J.A."/>
            <person name="Hempel P."/>
            <person name="Shevchenko O."/>
            <person name="Miller K.J."/>
            <person name="Hahn M.W."/>
        </authorList>
    </citation>
    <scope>NUCLEOTIDE SEQUENCE [LARGE SCALE GENOMIC DNA]</scope>
    <source>
        <strain evidence="2 3">MWH-Mo1</strain>
    </source>
</reference>
<keyword evidence="2" id="KW-0449">Lipoprotein</keyword>
<dbReference type="InterPro" id="IPR019606">
    <property type="entry name" value="GerMN"/>
</dbReference>
<dbReference type="PROSITE" id="PS51257">
    <property type="entry name" value="PROKAR_LIPOPROTEIN"/>
    <property type="match status" value="1"/>
</dbReference>
<name>A0A2Z3RY05_9MICO</name>
<evidence type="ECO:0000259" key="1">
    <source>
        <dbReference type="SMART" id="SM00909"/>
    </source>
</evidence>
<dbReference type="OrthoDB" id="3226781at2"/>
<feature type="domain" description="GerMN" evidence="1">
    <location>
        <begin position="205"/>
        <end position="297"/>
    </location>
</feature>